<evidence type="ECO:0000256" key="7">
    <source>
        <dbReference type="ARBA" id="ARBA00047984"/>
    </source>
</evidence>
<evidence type="ECO:0000256" key="3">
    <source>
        <dbReference type="ARBA" id="ARBA00022741"/>
    </source>
</evidence>
<accession>T2MBV3</accession>
<dbReference type="GO" id="GO:0016787">
    <property type="term" value="F:hydrolase activity"/>
    <property type="evidence" value="ECO:0007669"/>
    <property type="project" value="UniProtKB-KW"/>
</dbReference>
<dbReference type="PANTHER" id="PTHR22655:SF2">
    <property type="entry name" value="ATP-DEPENDENT RNA HELICASE TDRD12-RELATED"/>
    <property type="match status" value="1"/>
</dbReference>
<sequence>LCAAYTSFGDSDKKLWYRGKMTTIFTSIGGFIARLPAQTKPSVDVAALPCESGYLSVVVAALPCESGYLSVDVAALRCESGYLSVDVAALGCESGYLSVDVAALRCELRVLHSKFENFPHQFIQCLLDGIVPVSLSPDINLQMSMQKSQYFDNSATKFVDNIINGKITAIKVVSENSDCSKNVILYVQEKSSWCNVNELLVNSNFASCSSCPSVPQSNGLNCSNDFLSNTLNQTNYNVSQLNASKHKNYDAPPQNAKKHSEKYDTFQHDEFQEASSHNSSSHLRQTSLLINKPELQSIETFSNYETLQKQTYEHQAVYNGYTISQKESYEQLTVCDDFDHTISQKLKDEQQEVCRSYANKDSEELQNLLNSTHNSFTPKNICNNISLNFSEKENTTKIQSSELKKKIPSKENNEAKEFLEILPNDFQNEQTSPKNNQFRMIDSHSITPKSFSPFVFLNSNESSTNGSDLIDAYPVLKALSVGCESSCSTNTDDIFVYGKLKRAPFERISNLNLPLPLKRKVIDLGFELPTRFQSHLYPAVVAFRHIVCIPEPNSSYVSKILAYILPIAKSLVNDENKSFGKGNGPLVLICVSDWVEAQQVYDVCSNLVSYYKKTVRVDIFYGGMGNEEEHNIRLINGCEILVVTMPALIRILYNEFTNLKRLRHLIFDNADILVEKYTEDIKIFMRLFVQTLKEMKRSESTQQIIVMAKKWSYGVRSFMNSYLAEPLVIIGNKIEAALFAEVPMVVQLCNSVERLDYLIGFLETDANDKNTIIFTNSANNADELQDQLTRYSIFANVITEFMSPSSVKDVKLAWNASLKKKNNFLIMSDKSVLSSGIKNGSCIVHYDFCCSKSDFGNRLNCLQEVMRENEDSVSKKELCVLIFVTELDNGMRYSTGLVKLLKRSGQEVSEELQSMAISSHEIKESQKEFNEFCYQIKMLGYCNDISDCIQRHTAFPQQDFIGLCPSAGYVKVVILSVIDASSYWGRIIEHNLPFKKENTSYPSMQYVKLAIDIQLYYANKSFHQQCVSIKKYDMCVVKTECG</sequence>
<evidence type="ECO:0000256" key="2">
    <source>
        <dbReference type="ARBA" id="ARBA00022737"/>
    </source>
</evidence>
<name>T2MBV3_HYDVU</name>
<reference evidence="9" key="1">
    <citation type="journal article" date="2013" name="Genome Biol. Evol.">
        <title>Punctuated emergences of genetic and phenotypic innovations in eumetazoan, bilaterian, euteleostome, and hominidae ancestors.</title>
        <authorList>
            <person name="Wenger Y."/>
            <person name="Galliot B."/>
        </authorList>
    </citation>
    <scope>NUCLEOTIDE SEQUENCE</scope>
    <source>
        <tissue evidence="9">Whole animals</tissue>
    </source>
</reference>
<dbReference type="SUPFAM" id="SSF52540">
    <property type="entry name" value="P-loop containing nucleoside triphosphate hydrolases"/>
    <property type="match status" value="2"/>
</dbReference>
<feature type="non-terminal residue" evidence="9">
    <location>
        <position position="1042"/>
    </location>
</feature>
<evidence type="ECO:0000259" key="8">
    <source>
        <dbReference type="PROSITE" id="PS51192"/>
    </source>
</evidence>
<dbReference type="InterPro" id="IPR014001">
    <property type="entry name" value="Helicase_ATP-bd"/>
</dbReference>
<dbReference type="GO" id="GO:0005524">
    <property type="term" value="F:ATP binding"/>
    <property type="evidence" value="ECO:0007669"/>
    <property type="project" value="UniProtKB-KW"/>
</dbReference>
<organism evidence="9">
    <name type="scientific">Hydra vulgaris</name>
    <name type="common">Hydra</name>
    <name type="synonym">Hydra attenuata</name>
    <dbReference type="NCBI Taxonomy" id="6087"/>
    <lineage>
        <taxon>Eukaryota</taxon>
        <taxon>Metazoa</taxon>
        <taxon>Cnidaria</taxon>
        <taxon>Hydrozoa</taxon>
        <taxon>Hydroidolina</taxon>
        <taxon>Anthoathecata</taxon>
        <taxon>Aplanulata</taxon>
        <taxon>Hydridae</taxon>
        <taxon>Hydra</taxon>
    </lineage>
</organism>
<dbReference type="AlphaFoldDB" id="T2MBV3"/>
<dbReference type="Pfam" id="PF00270">
    <property type="entry name" value="DEAD"/>
    <property type="match status" value="1"/>
</dbReference>
<dbReference type="GO" id="GO:0003676">
    <property type="term" value="F:nucleic acid binding"/>
    <property type="evidence" value="ECO:0007669"/>
    <property type="project" value="InterPro"/>
</dbReference>
<dbReference type="GO" id="GO:0003724">
    <property type="term" value="F:RNA helicase activity"/>
    <property type="evidence" value="ECO:0007669"/>
    <property type="project" value="UniProtKB-EC"/>
</dbReference>
<keyword evidence="3" id="KW-0547">Nucleotide-binding</keyword>
<dbReference type="InterPro" id="IPR027417">
    <property type="entry name" value="P-loop_NTPase"/>
</dbReference>
<dbReference type="EC" id="3.6.4.13" evidence="1"/>
<dbReference type="GO" id="GO:0042078">
    <property type="term" value="P:germ-line stem cell division"/>
    <property type="evidence" value="ECO:0007669"/>
    <property type="project" value="TreeGrafter"/>
</dbReference>
<dbReference type="OrthoDB" id="10061469at2759"/>
<keyword evidence="5" id="KW-0347">Helicase</keyword>
<keyword evidence="2" id="KW-0677">Repeat</keyword>
<evidence type="ECO:0000256" key="5">
    <source>
        <dbReference type="ARBA" id="ARBA00022806"/>
    </source>
</evidence>
<keyword evidence="6" id="KW-0067">ATP-binding</keyword>
<dbReference type="InterPro" id="IPR011545">
    <property type="entry name" value="DEAD/DEAH_box_helicase_dom"/>
</dbReference>
<dbReference type="Gene3D" id="2.40.50.90">
    <property type="match status" value="1"/>
</dbReference>
<evidence type="ECO:0000256" key="1">
    <source>
        <dbReference type="ARBA" id="ARBA00012552"/>
    </source>
</evidence>
<dbReference type="PANTHER" id="PTHR22655">
    <property type="entry name" value="ATP-DEPENDENT RNA HELICASE TDRD12-RELATED"/>
    <property type="match status" value="1"/>
</dbReference>
<comment type="catalytic activity">
    <reaction evidence="7">
        <text>ATP + H2O = ADP + phosphate + H(+)</text>
        <dbReference type="Rhea" id="RHEA:13065"/>
        <dbReference type="ChEBI" id="CHEBI:15377"/>
        <dbReference type="ChEBI" id="CHEBI:15378"/>
        <dbReference type="ChEBI" id="CHEBI:30616"/>
        <dbReference type="ChEBI" id="CHEBI:43474"/>
        <dbReference type="ChEBI" id="CHEBI:456216"/>
        <dbReference type="EC" id="3.6.4.13"/>
    </reaction>
</comment>
<keyword evidence="4" id="KW-0378">Hydrolase</keyword>
<evidence type="ECO:0000256" key="6">
    <source>
        <dbReference type="ARBA" id="ARBA00022840"/>
    </source>
</evidence>
<protein>
    <recommendedName>
        <fullName evidence="1">RNA helicase</fullName>
        <ecNumber evidence="1">3.6.4.13</ecNumber>
    </recommendedName>
</protein>
<dbReference type="EMBL" id="HAAD01003491">
    <property type="protein sequence ID" value="CDG69723.1"/>
    <property type="molecule type" value="mRNA"/>
</dbReference>
<feature type="non-terminal residue" evidence="9">
    <location>
        <position position="1"/>
    </location>
</feature>
<dbReference type="Gene3D" id="3.40.50.300">
    <property type="entry name" value="P-loop containing nucleotide triphosphate hydrolases"/>
    <property type="match status" value="2"/>
</dbReference>
<gene>
    <name evidence="9" type="primary">TDRD12</name>
</gene>
<feature type="domain" description="Helicase ATP-binding" evidence="8">
    <location>
        <begin position="559"/>
        <end position="729"/>
    </location>
</feature>
<dbReference type="PROSITE" id="PS51192">
    <property type="entry name" value="HELICASE_ATP_BIND_1"/>
    <property type="match status" value="1"/>
</dbReference>
<evidence type="ECO:0000313" key="9">
    <source>
        <dbReference type="EMBL" id="CDG69723.1"/>
    </source>
</evidence>
<dbReference type="InterPro" id="IPR035437">
    <property type="entry name" value="SNase_OB-fold_sf"/>
</dbReference>
<evidence type="ECO:0000256" key="4">
    <source>
        <dbReference type="ARBA" id="ARBA00022801"/>
    </source>
</evidence>
<proteinExistence type="evidence at transcript level"/>